<dbReference type="GO" id="GO:0003677">
    <property type="term" value="F:DNA binding"/>
    <property type="evidence" value="ECO:0007669"/>
    <property type="project" value="UniProtKB-KW"/>
</dbReference>
<keyword evidence="5 13" id="KW-0479">Metal-binding</keyword>
<evidence type="ECO:0000259" key="16">
    <source>
        <dbReference type="Pfam" id="PF03104"/>
    </source>
</evidence>
<dbReference type="CDD" id="cd05534">
    <property type="entry name" value="POLBc_zeta"/>
    <property type="match status" value="1"/>
</dbReference>
<evidence type="ECO:0000259" key="15">
    <source>
        <dbReference type="Pfam" id="PF00136"/>
    </source>
</evidence>
<dbReference type="GO" id="GO:0000724">
    <property type="term" value="P:double-strand break repair via homologous recombination"/>
    <property type="evidence" value="ECO:0007669"/>
    <property type="project" value="TreeGrafter"/>
</dbReference>
<dbReference type="GO" id="GO:0042276">
    <property type="term" value="P:error-prone translesion synthesis"/>
    <property type="evidence" value="ECO:0007669"/>
    <property type="project" value="TreeGrafter"/>
</dbReference>
<dbReference type="FunFam" id="1.10.287.690:FF:000002">
    <property type="entry name" value="DNA polymerase zeta"/>
    <property type="match status" value="1"/>
</dbReference>
<comment type="caution">
    <text evidence="20">The sequence shown here is derived from an EMBL/GenBank/DDBJ whole genome shotgun (WGS) entry which is preliminary data.</text>
</comment>
<keyword evidence="6" id="KW-0227">DNA damage</keyword>
<evidence type="ECO:0000256" key="10">
    <source>
        <dbReference type="ARBA" id="ARBA00023014"/>
    </source>
</evidence>
<feature type="region of interest" description="Disordered" evidence="14">
    <location>
        <begin position="385"/>
        <end position="418"/>
    </location>
</feature>
<dbReference type="Gene3D" id="1.10.287.690">
    <property type="entry name" value="Helix hairpin bin"/>
    <property type="match status" value="1"/>
</dbReference>
<keyword evidence="4 13" id="KW-0548">Nucleotidyltransferase</keyword>
<name>A0A8J6H718_TENMO</name>
<reference evidence="20" key="1">
    <citation type="journal article" date="2020" name="J Insects Food Feed">
        <title>The yellow mealworm (Tenebrio molitor) genome: a resource for the emerging insects as food and feed industry.</title>
        <authorList>
            <person name="Eriksson T."/>
            <person name="Andere A."/>
            <person name="Kelstrup H."/>
            <person name="Emery V."/>
            <person name="Picard C."/>
        </authorList>
    </citation>
    <scope>NUCLEOTIDE SEQUENCE</scope>
    <source>
        <strain evidence="20">Stoneville</strain>
        <tissue evidence="20">Whole head</tissue>
    </source>
</reference>
<evidence type="ECO:0000256" key="1">
    <source>
        <dbReference type="ARBA" id="ARBA00001966"/>
    </source>
</evidence>
<accession>A0A8J6H718</accession>
<dbReference type="SMART" id="SM00486">
    <property type="entry name" value="POLBc"/>
    <property type="match status" value="1"/>
</dbReference>
<dbReference type="Pfam" id="PF00136">
    <property type="entry name" value="DNA_pol_B"/>
    <property type="match status" value="1"/>
</dbReference>
<organism evidence="20 21">
    <name type="scientific">Tenebrio molitor</name>
    <name type="common">Yellow mealworm beetle</name>
    <dbReference type="NCBI Taxonomy" id="7067"/>
    <lineage>
        <taxon>Eukaryota</taxon>
        <taxon>Metazoa</taxon>
        <taxon>Ecdysozoa</taxon>
        <taxon>Arthropoda</taxon>
        <taxon>Hexapoda</taxon>
        <taxon>Insecta</taxon>
        <taxon>Pterygota</taxon>
        <taxon>Neoptera</taxon>
        <taxon>Endopterygota</taxon>
        <taxon>Coleoptera</taxon>
        <taxon>Polyphaga</taxon>
        <taxon>Cucujiformia</taxon>
        <taxon>Tenebrionidae</taxon>
        <taxon>Tenebrio</taxon>
    </lineage>
</organism>
<evidence type="ECO:0000259" key="17">
    <source>
        <dbReference type="Pfam" id="PF14260"/>
    </source>
</evidence>
<feature type="domain" description="DNA polymerase zeta catalytic subunit N-terminal" evidence="19">
    <location>
        <begin position="16"/>
        <end position="43"/>
    </location>
</feature>
<feature type="compositionally biased region" description="Polar residues" evidence="14">
    <location>
        <begin position="561"/>
        <end position="595"/>
    </location>
</feature>
<proteinExistence type="inferred from homology"/>
<dbReference type="Gene3D" id="3.30.420.10">
    <property type="entry name" value="Ribonuclease H-like superfamily/Ribonuclease H"/>
    <property type="match status" value="1"/>
</dbReference>
<dbReference type="PANTHER" id="PTHR45812">
    <property type="entry name" value="DNA POLYMERASE ZETA CATALYTIC SUBUNIT"/>
    <property type="match status" value="1"/>
</dbReference>
<dbReference type="InterPro" id="IPR036397">
    <property type="entry name" value="RNaseH_sf"/>
</dbReference>
<dbReference type="EMBL" id="JABDTM020028233">
    <property type="protein sequence ID" value="KAH0809280.1"/>
    <property type="molecule type" value="Genomic_DNA"/>
</dbReference>
<dbReference type="PRINTS" id="PR00106">
    <property type="entry name" value="DNAPOLB"/>
</dbReference>
<evidence type="ECO:0000256" key="9">
    <source>
        <dbReference type="ARBA" id="ARBA00023004"/>
    </source>
</evidence>
<evidence type="ECO:0000256" key="12">
    <source>
        <dbReference type="ARBA" id="ARBA00049244"/>
    </source>
</evidence>
<gene>
    <name evidence="20" type="ORF">GEV33_013506</name>
</gene>
<dbReference type="FunFam" id="1.10.132.60:FF:000005">
    <property type="entry name" value="Putative DNA polymerase zeta catalytic subunit"/>
    <property type="match status" value="1"/>
</dbReference>
<dbReference type="PROSITE" id="PS00116">
    <property type="entry name" value="DNA_POLYMERASE_B"/>
    <property type="match status" value="1"/>
</dbReference>
<keyword evidence="9 13" id="KW-0408">Iron</keyword>
<keyword evidence="8 13" id="KW-0239">DNA-directed DNA polymerase</keyword>
<feature type="domain" description="DNA-directed DNA polymerase family B multifunctional" evidence="15">
    <location>
        <begin position="1062"/>
        <end position="1514"/>
    </location>
</feature>
<dbReference type="GO" id="GO:0016035">
    <property type="term" value="C:zeta DNA polymerase complex"/>
    <property type="evidence" value="ECO:0007669"/>
    <property type="project" value="InterPro"/>
</dbReference>
<feature type="domain" description="DNA polymerase delta/zeta catalytic subunit N-terminal" evidence="18">
    <location>
        <begin position="44"/>
        <end position="119"/>
    </location>
</feature>
<dbReference type="GO" id="GO:0051539">
    <property type="term" value="F:4 iron, 4 sulfur cluster binding"/>
    <property type="evidence" value="ECO:0007669"/>
    <property type="project" value="UniProtKB-KW"/>
</dbReference>
<keyword evidence="21" id="KW-1185">Reference proteome</keyword>
<dbReference type="Pfam" id="PF14260">
    <property type="entry name" value="zf-C4pol"/>
    <property type="match status" value="1"/>
</dbReference>
<dbReference type="InterPro" id="IPR006134">
    <property type="entry name" value="DNA-dir_DNA_pol_B_multi_dom"/>
</dbReference>
<evidence type="ECO:0000256" key="6">
    <source>
        <dbReference type="ARBA" id="ARBA00022763"/>
    </source>
</evidence>
<sequence length="1648" mass="186266">MSAPLQDLDVMYSDFRGSSIPQVPVIRIFGSSDAGKKICLHVHGVFPYLYIPYDGSEEANCLKYQIAANIDKAINISFGQASSTAQHVYKITLVSGIPFYGYHAREHQFFKIFLFNPSLTRKVANMLQSEVILGRLYQPHESHIPYILQFMIDYNLHGMSRVLLSELKFRTNSPPKQSTCELEADALCEHILNRLEVAQGNLGVNPGIAALWEDERQRLRDKNEDSQIGPCLTLDNSQVEPTKTHKIFKRALSEKLCLSENVAESVDQSISVYPAETPRDRSLKNASFIEVHSSHSTSADESVDLNATFDDDAKDLFEILQDLGRKNVEVEEVDSILSQTQKEEEEEDGEEENFLDLSISMADTTPFKKFIDSLKDDEEINTSSDLLDTTLVPQLDGQNDGSSDEESGKSKRVTQKSKGASKYVALPIFLSSPSVNNRSQELQEGSEGKLSDDLDHVKRKLNFKTSSEVTICEDSLECEYKSEDKENICKVDTLPNQDKVEELMEENSRESLAQSEGLTVAELYDLRTNYRPKEGCSTKLTQNSQVSELKLSSESSSDLLTPNQVNGYDSDQVSRQSCKLSQDLTPTPDLSLSQETKSEPKPVSNENSRLNYCVITPKRKPPSRDDVINSLETLNIPKIVHQVPFYGDVSDVTGSVEIGHSVLKIHSKTSAHLEDWKTHFNGLEAYRKKAMPANVKWSHENIKKLKLSFCSAAPCVITPVKRPPTVEEVEEWLKKRSEALPKPKVEKEEIKKIRVPLSPGRLEESDMELSLTISPCDNDTTARSDSTTTSPVLGKESKKRKPLPKRFTNSCQITGVTLNNTYGFRITPENFQNARAVNEHQHVTILSLEVHVGTRGDLKPDPAYDSVGAIFYSIVEDGPESVDTSGVIAVGAIKSSEVGCDLRCVDTEEELFGELLKLIKKWDPDILVGYETELLSWGYLLERSQILGNKLLSSLSRIKDSRNNNEDRGLQITGRILLDVWRLLRHEIALQSYSFESIVYHLLHKRIALYSFKDLTTWWNNPLFRHRTLSHYLFRVRGVLQILEQLDLVGRTSELARLFGIQFYEVLSRGSQFRVESMMLRLAKPLNYIPVSPSVQQRAKMKAPEFLPLILEPESKLYVDPVIVLDFQSLYPSMIIAYNYCFSTCIGRATHLGRNAPFEFGATQLRVSRARVKKLLNNDSLNFSPCGVAYVKSSVRDGILPKMLREILDTRLMVKNSMKKNKEDGVLQKVLHNRQLGLKLIANVTYGYTAANFSGRMPAVELADSVVSKGRETLQRAIEMVENTPEWKAKVVYGDTDSLFVLVPGRSRDEAFEIGKKIADAVTEDNPDPVKLKLEKVYHPCILQTKKRYVGYMYESPDQSEPVYLAKGIETVRRDGCPAVAKMLEKCLRILFETKNVSLVKKYVVRQFDKIVTGRVSLQDLTFAKEYRGASGYRPGACVPALELARKWTAVDKRNEPRRSERVPYVIAAGPPGVPLIRLVRSPREFLQDPSLRPNAIYYITKVIIPPINRCFNLIGADLHGWFNQMPRKQFQYLRNSSPVKRSTISQYFASNSCAVCGEHTQKYLCEKCAKRPQSTVVMLHEKVRLWEQSFRSTSLICQTCTGILDELPCISLDCPVLYRVNQTTRDLQQTTYVREVVNSLRCEPEIL</sequence>
<feature type="compositionally biased region" description="Low complexity" evidence="14">
    <location>
        <begin position="547"/>
        <end position="560"/>
    </location>
</feature>
<evidence type="ECO:0000256" key="11">
    <source>
        <dbReference type="ARBA" id="ARBA00023204"/>
    </source>
</evidence>
<reference evidence="20" key="2">
    <citation type="submission" date="2021-08" db="EMBL/GenBank/DDBJ databases">
        <authorList>
            <person name="Eriksson T."/>
        </authorList>
    </citation>
    <scope>NUCLEOTIDE SEQUENCE</scope>
    <source>
        <strain evidence="20">Stoneville</strain>
        <tissue evidence="20">Whole head</tissue>
    </source>
</reference>
<evidence type="ECO:0000259" key="19">
    <source>
        <dbReference type="Pfam" id="PF24065"/>
    </source>
</evidence>
<keyword evidence="13" id="KW-0863">Zinc-finger</keyword>
<evidence type="ECO:0000256" key="7">
    <source>
        <dbReference type="ARBA" id="ARBA00022833"/>
    </source>
</evidence>
<evidence type="ECO:0000256" key="3">
    <source>
        <dbReference type="ARBA" id="ARBA00022679"/>
    </source>
</evidence>
<dbReference type="InterPro" id="IPR042087">
    <property type="entry name" value="DNA_pol_B_thumb"/>
</dbReference>
<evidence type="ECO:0000313" key="21">
    <source>
        <dbReference type="Proteomes" id="UP000719412"/>
    </source>
</evidence>
<dbReference type="SUPFAM" id="SSF56672">
    <property type="entry name" value="DNA/RNA polymerases"/>
    <property type="match status" value="1"/>
</dbReference>
<dbReference type="CDD" id="cd05778">
    <property type="entry name" value="DNA_polB_zeta_exo"/>
    <property type="match status" value="1"/>
</dbReference>
<dbReference type="InterPro" id="IPR012337">
    <property type="entry name" value="RNaseH-like_sf"/>
</dbReference>
<dbReference type="GO" id="GO:0000166">
    <property type="term" value="F:nucleotide binding"/>
    <property type="evidence" value="ECO:0007669"/>
    <property type="project" value="InterPro"/>
</dbReference>
<dbReference type="Pfam" id="PF24065">
    <property type="entry name" value="REV3_N"/>
    <property type="match status" value="1"/>
</dbReference>
<feature type="region of interest" description="Disordered" evidence="14">
    <location>
        <begin position="533"/>
        <end position="606"/>
    </location>
</feature>
<feature type="region of interest" description="Disordered" evidence="14">
    <location>
        <begin position="773"/>
        <end position="804"/>
    </location>
</feature>
<dbReference type="InterPro" id="IPR056447">
    <property type="entry name" value="REV3_N"/>
</dbReference>
<keyword evidence="3 13" id="KW-0808">Transferase</keyword>
<dbReference type="InterPro" id="IPR030559">
    <property type="entry name" value="PolZ_Rev3"/>
</dbReference>
<dbReference type="Pfam" id="PF24055">
    <property type="entry name" value="POL3_N"/>
    <property type="match status" value="1"/>
</dbReference>
<protein>
    <recommendedName>
        <fullName evidence="13">DNA polymerase</fullName>
        <ecNumber evidence="13">2.7.7.7</ecNumber>
    </recommendedName>
</protein>
<feature type="domain" description="C4-type zinc-finger of DNA polymerase delta" evidence="17">
    <location>
        <begin position="1554"/>
        <end position="1620"/>
    </location>
</feature>
<evidence type="ECO:0000256" key="8">
    <source>
        <dbReference type="ARBA" id="ARBA00022932"/>
    </source>
</evidence>
<evidence type="ECO:0000256" key="14">
    <source>
        <dbReference type="SAM" id="MobiDB-lite"/>
    </source>
</evidence>
<dbReference type="InterPro" id="IPR017964">
    <property type="entry name" value="DNA-dir_DNA_pol_B_CS"/>
</dbReference>
<dbReference type="GO" id="GO:0005634">
    <property type="term" value="C:nucleus"/>
    <property type="evidence" value="ECO:0007669"/>
    <property type="project" value="UniProtKB-SubCell"/>
</dbReference>
<dbReference type="Pfam" id="PF03104">
    <property type="entry name" value="DNA_pol_B_exo1"/>
    <property type="match status" value="1"/>
</dbReference>
<keyword evidence="10 13" id="KW-0411">Iron-sulfur</keyword>
<dbReference type="SUPFAM" id="SSF53098">
    <property type="entry name" value="Ribonuclease H-like"/>
    <property type="match status" value="1"/>
</dbReference>
<evidence type="ECO:0000256" key="5">
    <source>
        <dbReference type="ARBA" id="ARBA00022723"/>
    </source>
</evidence>
<dbReference type="FunFam" id="3.30.420.10:FF:000024">
    <property type="entry name" value="DNA polymerase zeta catalytic subunit"/>
    <property type="match status" value="1"/>
</dbReference>
<keyword evidence="13" id="KW-0539">Nucleus</keyword>
<dbReference type="PANTHER" id="PTHR45812:SF1">
    <property type="entry name" value="DNA POLYMERASE ZETA CATALYTIC SUBUNIT"/>
    <property type="match status" value="1"/>
</dbReference>
<dbReference type="GO" id="GO:0006260">
    <property type="term" value="P:DNA replication"/>
    <property type="evidence" value="ECO:0007669"/>
    <property type="project" value="UniProtKB-KW"/>
</dbReference>
<evidence type="ECO:0000313" key="20">
    <source>
        <dbReference type="EMBL" id="KAH0809280.1"/>
    </source>
</evidence>
<keyword evidence="7 13" id="KW-0862">Zinc</keyword>
<comment type="similarity">
    <text evidence="2 13">Belongs to the DNA polymerase type-B family.</text>
</comment>
<comment type="subcellular location">
    <subcellularLocation>
        <location evidence="13">Nucleus</location>
    </subcellularLocation>
</comment>
<keyword evidence="13" id="KW-0235">DNA replication</keyword>
<dbReference type="Gene3D" id="3.90.1600.10">
    <property type="entry name" value="Palm domain of DNA polymerase"/>
    <property type="match status" value="1"/>
</dbReference>
<dbReference type="Gene3D" id="1.10.132.60">
    <property type="entry name" value="DNA polymerase family B, C-terminal domain"/>
    <property type="match status" value="1"/>
</dbReference>
<dbReference type="Gene3D" id="3.30.342.10">
    <property type="entry name" value="DNA Polymerase, chain B, domain 1"/>
    <property type="match status" value="1"/>
</dbReference>
<dbReference type="InterPro" id="IPR023211">
    <property type="entry name" value="DNA_pol_palm_dom_sf"/>
</dbReference>
<comment type="cofactor">
    <cofactor evidence="1 13">
        <name>[4Fe-4S] cluster</name>
        <dbReference type="ChEBI" id="CHEBI:49883"/>
    </cofactor>
</comment>
<keyword evidence="13" id="KW-0238">DNA-binding</keyword>
<evidence type="ECO:0000259" key="18">
    <source>
        <dbReference type="Pfam" id="PF24055"/>
    </source>
</evidence>
<evidence type="ECO:0000256" key="2">
    <source>
        <dbReference type="ARBA" id="ARBA00005755"/>
    </source>
</evidence>
<evidence type="ECO:0000256" key="13">
    <source>
        <dbReference type="RuleBase" id="RU000442"/>
    </source>
</evidence>
<dbReference type="Proteomes" id="UP000719412">
    <property type="component" value="Unassembled WGS sequence"/>
</dbReference>
<dbReference type="GO" id="GO:0003887">
    <property type="term" value="F:DNA-directed DNA polymerase activity"/>
    <property type="evidence" value="ECO:0007669"/>
    <property type="project" value="UniProtKB-KW"/>
</dbReference>
<dbReference type="FunFam" id="3.30.342.10:FF:000002">
    <property type="entry name" value="DNA polymerase zeta catalytic subunit isoform X1"/>
    <property type="match status" value="1"/>
</dbReference>
<dbReference type="InterPro" id="IPR043502">
    <property type="entry name" value="DNA/RNA_pol_sf"/>
</dbReference>
<feature type="compositionally biased region" description="Low complexity" evidence="14">
    <location>
        <begin position="777"/>
        <end position="790"/>
    </location>
</feature>
<dbReference type="InterPro" id="IPR056435">
    <property type="entry name" value="DPOD/Z_N"/>
</dbReference>
<dbReference type="GO" id="GO:0008270">
    <property type="term" value="F:zinc ion binding"/>
    <property type="evidence" value="ECO:0007669"/>
    <property type="project" value="UniProtKB-KW"/>
</dbReference>
<dbReference type="InterPro" id="IPR006133">
    <property type="entry name" value="DNA-dir_DNA_pol_B_exonuc"/>
</dbReference>
<keyword evidence="11" id="KW-0234">DNA repair</keyword>
<dbReference type="EC" id="2.7.7.7" evidence="13"/>
<dbReference type="InterPro" id="IPR025687">
    <property type="entry name" value="Znf-C4pol"/>
</dbReference>
<comment type="catalytic activity">
    <reaction evidence="12 13">
        <text>DNA(n) + a 2'-deoxyribonucleoside 5'-triphosphate = DNA(n+1) + diphosphate</text>
        <dbReference type="Rhea" id="RHEA:22508"/>
        <dbReference type="Rhea" id="RHEA-COMP:17339"/>
        <dbReference type="Rhea" id="RHEA-COMP:17340"/>
        <dbReference type="ChEBI" id="CHEBI:33019"/>
        <dbReference type="ChEBI" id="CHEBI:61560"/>
        <dbReference type="ChEBI" id="CHEBI:173112"/>
        <dbReference type="EC" id="2.7.7.7"/>
    </reaction>
</comment>
<feature type="domain" description="DNA-directed DNA polymerase family B exonuclease" evidence="16">
    <location>
        <begin position="829"/>
        <end position="998"/>
    </location>
</feature>
<dbReference type="InterPro" id="IPR006172">
    <property type="entry name" value="DNA-dir_DNA_pol_B"/>
</dbReference>
<evidence type="ECO:0000256" key="4">
    <source>
        <dbReference type="ARBA" id="ARBA00022695"/>
    </source>
</evidence>
<keyword evidence="13" id="KW-0004">4Fe-4S</keyword>